<proteinExistence type="predicted"/>
<organism evidence="2 3">
    <name type="scientific">Prorocentrum cordatum</name>
    <dbReference type="NCBI Taxonomy" id="2364126"/>
    <lineage>
        <taxon>Eukaryota</taxon>
        <taxon>Sar</taxon>
        <taxon>Alveolata</taxon>
        <taxon>Dinophyceae</taxon>
        <taxon>Prorocentrales</taxon>
        <taxon>Prorocentraceae</taxon>
        <taxon>Prorocentrum</taxon>
    </lineage>
</organism>
<accession>A0ABN9YFF7</accession>
<feature type="compositionally biased region" description="Basic and acidic residues" evidence="1">
    <location>
        <begin position="129"/>
        <end position="201"/>
    </location>
</feature>
<feature type="region of interest" description="Disordered" evidence="1">
    <location>
        <begin position="129"/>
        <end position="213"/>
    </location>
</feature>
<evidence type="ECO:0000313" key="2">
    <source>
        <dbReference type="EMBL" id="CAK0909488.1"/>
    </source>
</evidence>
<sequence>DVERLARKFKLDDHVTSRLTELVVRRRATKEEDLDRLEQHLRYCKRPSAMATLLAGKLLEGEVDELPDLEEAEALMSKYKLDEDARSKLREIIEKRASDKSEVLAQIKKHLDTSSYPSSMLCKIARPLIDGEKLQDPPERPNRPPPRENPAARDSARDDRGGEREQRRRSRSRDNRDRGERERRSPRRRDEDKDKDKDRRDKDRRRSRSRSRR</sequence>
<dbReference type="EMBL" id="CAUYUJ010022206">
    <property type="protein sequence ID" value="CAK0909488.1"/>
    <property type="molecule type" value="Genomic_DNA"/>
</dbReference>
<evidence type="ECO:0000313" key="3">
    <source>
        <dbReference type="Proteomes" id="UP001189429"/>
    </source>
</evidence>
<gene>
    <name evidence="2" type="ORF">PCOR1329_LOCUS83895</name>
</gene>
<protein>
    <submittedName>
        <fullName evidence="2">Uncharacterized protein</fullName>
    </submittedName>
</protein>
<reference evidence="2" key="1">
    <citation type="submission" date="2023-10" db="EMBL/GenBank/DDBJ databases">
        <authorList>
            <person name="Chen Y."/>
            <person name="Shah S."/>
            <person name="Dougan E. K."/>
            <person name="Thang M."/>
            <person name="Chan C."/>
        </authorList>
    </citation>
    <scope>NUCLEOTIDE SEQUENCE [LARGE SCALE GENOMIC DNA]</scope>
</reference>
<feature type="compositionally biased region" description="Basic residues" evidence="1">
    <location>
        <begin position="202"/>
        <end position="213"/>
    </location>
</feature>
<dbReference type="Proteomes" id="UP001189429">
    <property type="component" value="Unassembled WGS sequence"/>
</dbReference>
<name>A0ABN9YFF7_9DINO</name>
<keyword evidence="3" id="KW-1185">Reference proteome</keyword>
<evidence type="ECO:0000256" key="1">
    <source>
        <dbReference type="SAM" id="MobiDB-lite"/>
    </source>
</evidence>
<comment type="caution">
    <text evidence="2">The sequence shown here is derived from an EMBL/GenBank/DDBJ whole genome shotgun (WGS) entry which is preliminary data.</text>
</comment>
<feature type="non-terminal residue" evidence="2">
    <location>
        <position position="1"/>
    </location>
</feature>